<dbReference type="Gene3D" id="1.10.390.30">
    <property type="entry name" value="Peptidase M60, enhancin-like domain 3"/>
    <property type="match status" value="1"/>
</dbReference>
<organism evidence="4 5">
    <name type="scientific">Arachidicoccus soli</name>
    <dbReference type="NCBI Taxonomy" id="2341117"/>
    <lineage>
        <taxon>Bacteria</taxon>
        <taxon>Pseudomonadati</taxon>
        <taxon>Bacteroidota</taxon>
        <taxon>Chitinophagia</taxon>
        <taxon>Chitinophagales</taxon>
        <taxon>Chitinophagaceae</taxon>
        <taxon>Arachidicoccus</taxon>
    </lineage>
</organism>
<dbReference type="InterPro" id="IPR031161">
    <property type="entry name" value="Peptidase_M60_dom"/>
</dbReference>
<sequence length="667" mass="74162">MKMCKSKTLLKVSNVVFCLMMMGVLSISSCKKSRFDVPDGYTVDSLKEANINVDTTDTKPDFSFLPQARLFPGLVGVNERRIADTVITMDLNYNDIRNSLRISVVPQPWKPTGLYAPAGEPITITLPLNAVGITAQIGCWTDNLSSTSPRKREPIIFTVKKLFPGENHIRGPFGGQIFLIPEIPLATPITFHVSGACREPDFHLGITDPAKWKQEIMTTSVPWFDFDSKHMAFSLPTKVMVNYLQSHPSLDINAASQAWDDIINYDYDAWEGLSDTAVDKIDQPTNLPWRVVLDIQPSVGYGHNGYPVVATDDNEWFNAAFTGGDTTGNLWGTLHELGHNNQQQQYWDWSTLGETSNNLHSFKRANRMGIQALAVLHPAFTGGAASAQAKALAYVNKTGTKNFDADAAINDPFERMIPFLQIFNKLKSADGTQSGWDFWPFLYRRARHALRPSNNDIDKHDFFYEALCDYTGLDCILFFRAWGINLSGQATTAMSQAHPTPLLQQIWTYDPIAKTGGDVMANSRALWNITSIPANDFQSSGENTGLFSALIDGNPVTYWHSSYGGTNGSRSFPHTLMLDMYSSQLTNGVYFIQRAAGSRNVKSLKVWVGNDVNNLTLITPANATLLQNSNQQNIALPTPQSIRYIKIEFDNAWDGQQFAAMAEIGTY</sequence>
<dbReference type="Pfam" id="PF00754">
    <property type="entry name" value="F5_F8_type_C"/>
    <property type="match status" value="1"/>
</dbReference>
<reference evidence="4 5" key="1">
    <citation type="submission" date="2018-09" db="EMBL/GenBank/DDBJ databases">
        <title>Arachidicoccus sp. nov., a bacterium isolated from soil.</title>
        <authorList>
            <person name="Weon H.-Y."/>
            <person name="Kwon S.-W."/>
            <person name="Lee S.A."/>
        </authorList>
    </citation>
    <scope>NUCLEOTIDE SEQUENCE [LARGE SCALE GENOMIC DNA]</scope>
    <source>
        <strain evidence="4 5">KIS59-12</strain>
    </source>
</reference>
<dbReference type="InterPro" id="IPR051244">
    <property type="entry name" value="TCAF"/>
</dbReference>
<dbReference type="PROSITE" id="PS50022">
    <property type="entry name" value="FA58C_3"/>
    <property type="match status" value="1"/>
</dbReference>
<dbReference type="InterPro" id="IPR000421">
    <property type="entry name" value="FA58C"/>
</dbReference>
<feature type="chain" id="PRO_5017471364" description="Peptidase M60 domain-containing protein" evidence="1">
    <location>
        <begin position="28"/>
        <end position="667"/>
    </location>
</feature>
<dbReference type="Gene3D" id="3.40.390.80">
    <property type="entry name" value="Peptidase M60, enhancin-like domain 2"/>
    <property type="match status" value="1"/>
</dbReference>
<dbReference type="Pfam" id="PF13402">
    <property type="entry name" value="Peptidase_M60"/>
    <property type="match status" value="1"/>
</dbReference>
<keyword evidence="5" id="KW-1185">Reference proteome</keyword>
<dbReference type="KEGG" id="ark:D6B99_13410"/>
<feature type="signal peptide" evidence="1">
    <location>
        <begin position="1"/>
        <end position="27"/>
    </location>
</feature>
<dbReference type="PANTHER" id="PTHR15730">
    <property type="entry name" value="EXPERIMENTAL AUTOIMMUNE PROSTATITIS ANTIGEN 2-RELATED"/>
    <property type="match status" value="1"/>
</dbReference>
<proteinExistence type="predicted"/>
<accession>A0A386HSS4</accession>
<dbReference type="SMART" id="SM01276">
    <property type="entry name" value="M60-like"/>
    <property type="match status" value="1"/>
</dbReference>
<dbReference type="Gene3D" id="2.60.120.260">
    <property type="entry name" value="Galactose-binding domain-like"/>
    <property type="match status" value="1"/>
</dbReference>
<dbReference type="SUPFAM" id="SSF49785">
    <property type="entry name" value="Galactose-binding domain-like"/>
    <property type="match status" value="1"/>
</dbReference>
<dbReference type="PANTHER" id="PTHR15730:SF5">
    <property type="entry name" value="SI:CH211-210B2.2-RELATED"/>
    <property type="match status" value="1"/>
</dbReference>
<evidence type="ECO:0008006" key="6">
    <source>
        <dbReference type="Google" id="ProtNLM"/>
    </source>
</evidence>
<dbReference type="InterPro" id="IPR008979">
    <property type="entry name" value="Galactose-bd-like_sf"/>
</dbReference>
<dbReference type="EMBL" id="CP032489">
    <property type="protein sequence ID" value="AYD48511.1"/>
    <property type="molecule type" value="Genomic_DNA"/>
</dbReference>
<feature type="domain" description="Peptidase M60" evidence="3">
    <location>
        <begin position="107"/>
        <end position="427"/>
    </location>
</feature>
<dbReference type="Proteomes" id="UP000266118">
    <property type="component" value="Chromosome"/>
</dbReference>
<dbReference type="AlphaFoldDB" id="A0A386HSS4"/>
<dbReference type="InterPro" id="IPR042279">
    <property type="entry name" value="Pep_M60_3"/>
</dbReference>
<name>A0A386HSS4_9BACT</name>
<dbReference type="OrthoDB" id="606623at2"/>
<evidence type="ECO:0000259" key="2">
    <source>
        <dbReference type="PROSITE" id="PS50022"/>
    </source>
</evidence>
<dbReference type="Pfam" id="PF17291">
    <property type="entry name" value="M60-like_N"/>
    <property type="match status" value="1"/>
</dbReference>
<dbReference type="RefSeq" id="WP_119989331.1">
    <property type="nucleotide sequence ID" value="NZ_CP032489.1"/>
</dbReference>
<protein>
    <recommendedName>
        <fullName evidence="6">Peptidase M60 domain-containing protein</fullName>
    </recommendedName>
</protein>
<evidence type="ECO:0000259" key="3">
    <source>
        <dbReference type="PROSITE" id="PS51723"/>
    </source>
</evidence>
<gene>
    <name evidence="4" type="ORF">D6B99_13410</name>
</gene>
<feature type="domain" description="F5/8 type C" evidence="2">
    <location>
        <begin position="513"/>
        <end position="666"/>
    </location>
</feature>
<dbReference type="Gene3D" id="2.60.120.1250">
    <property type="entry name" value="Peptidase M60, enhancin-like domain 1"/>
    <property type="match status" value="1"/>
</dbReference>
<evidence type="ECO:0000256" key="1">
    <source>
        <dbReference type="SAM" id="SignalP"/>
    </source>
</evidence>
<evidence type="ECO:0000313" key="5">
    <source>
        <dbReference type="Proteomes" id="UP000266118"/>
    </source>
</evidence>
<dbReference type="InterPro" id="IPR035423">
    <property type="entry name" value="M60-like_N"/>
</dbReference>
<dbReference type="PROSITE" id="PS51257">
    <property type="entry name" value="PROKAR_LIPOPROTEIN"/>
    <property type="match status" value="1"/>
</dbReference>
<dbReference type="PROSITE" id="PS51723">
    <property type="entry name" value="PEPTIDASE_M60"/>
    <property type="match status" value="1"/>
</dbReference>
<keyword evidence="1" id="KW-0732">Signal</keyword>
<evidence type="ECO:0000313" key="4">
    <source>
        <dbReference type="EMBL" id="AYD48511.1"/>
    </source>
</evidence>